<evidence type="ECO:0000259" key="9">
    <source>
        <dbReference type="PROSITE" id="PS50157"/>
    </source>
</evidence>
<dbReference type="InterPro" id="IPR013087">
    <property type="entry name" value="Znf_C2H2_type"/>
</dbReference>
<dbReference type="CDD" id="cd12148">
    <property type="entry name" value="fungal_TF_MHR"/>
    <property type="match status" value="1"/>
</dbReference>
<evidence type="ECO:0000256" key="5">
    <source>
        <dbReference type="ARBA" id="ARBA00022833"/>
    </source>
</evidence>
<evidence type="ECO:0000256" key="8">
    <source>
        <dbReference type="SAM" id="MobiDB-lite"/>
    </source>
</evidence>
<dbReference type="InterPro" id="IPR007219">
    <property type="entry name" value="XnlR_reg_dom"/>
</dbReference>
<evidence type="ECO:0000256" key="1">
    <source>
        <dbReference type="ARBA" id="ARBA00004123"/>
    </source>
</evidence>
<reference evidence="10" key="1">
    <citation type="submission" date="2019-05" db="EMBL/GenBank/DDBJ databases">
        <authorList>
            <person name="Piombo E."/>
        </authorList>
    </citation>
    <scope>NUCLEOTIDE SEQUENCE</scope>
    <source>
        <strain evidence="10">C2S</strain>
    </source>
</reference>
<feature type="domain" description="C2H2-type" evidence="9">
    <location>
        <begin position="36"/>
        <end position="65"/>
    </location>
</feature>
<dbReference type="SMART" id="SM00355">
    <property type="entry name" value="ZnF_C2H2"/>
    <property type="match status" value="2"/>
</dbReference>
<comment type="caution">
    <text evidence="10">The sequence shown here is derived from an EMBL/GenBank/DDBJ whole genome shotgun (WGS) entry which is preliminary data.</text>
</comment>
<evidence type="ECO:0000313" key="11">
    <source>
        <dbReference type="Proteomes" id="UP000760494"/>
    </source>
</evidence>
<feature type="compositionally biased region" description="Low complexity" evidence="8">
    <location>
        <begin position="101"/>
        <end position="112"/>
    </location>
</feature>
<dbReference type="GO" id="GO:0000981">
    <property type="term" value="F:DNA-binding transcription factor activity, RNA polymerase II-specific"/>
    <property type="evidence" value="ECO:0007669"/>
    <property type="project" value="InterPro"/>
</dbReference>
<evidence type="ECO:0000256" key="2">
    <source>
        <dbReference type="ARBA" id="ARBA00022723"/>
    </source>
</evidence>
<dbReference type="GO" id="GO:0008270">
    <property type="term" value="F:zinc ion binding"/>
    <property type="evidence" value="ECO:0007669"/>
    <property type="project" value="UniProtKB-KW"/>
</dbReference>
<dbReference type="PROSITE" id="PS50157">
    <property type="entry name" value="ZINC_FINGER_C2H2_2"/>
    <property type="match status" value="2"/>
</dbReference>
<keyword evidence="2" id="KW-0479">Metal-binding</keyword>
<keyword evidence="5" id="KW-0862">Zinc</keyword>
<keyword evidence="3" id="KW-0677">Repeat</keyword>
<dbReference type="GO" id="GO:0000785">
    <property type="term" value="C:chromatin"/>
    <property type="evidence" value="ECO:0007669"/>
    <property type="project" value="TreeGrafter"/>
</dbReference>
<dbReference type="SUPFAM" id="SSF57667">
    <property type="entry name" value="beta-beta-alpha zinc fingers"/>
    <property type="match status" value="1"/>
</dbReference>
<comment type="subcellular location">
    <subcellularLocation>
        <location evidence="1">Nucleus</location>
    </subcellularLocation>
</comment>
<keyword evidence="4 7" id="KW-0863">Zinc-finger</keyword>
<feature type="region of interest" description="Disordered" evidence="8">
    <location>
        <begin position="56"/>
        <end position="128"/>
    </location>
</feature>
<dbReference type="Proteomes" id="UP000760494">
    <property type="component" value="Unassembled WGS sequence"/>
</dbReference>
<dbReference type="PANTHER" id="PTHR40626:SF11">
    <property type="entry name" value="ZINC FINGER PROTEIN YPR022C"/>
    <property type="match status" value="1"/>
</dbReference>
<gene>
    <name evidence="10" type="ORF">C2S_1936</name>
</gene>
<evidence type="ECO:0000256" key="6">
    <source>
        <dbReference type="ARBA" id="ARBA00023242"/>
    </source>
</evidence>
<dbReference type="InterPro" id="IPR036236">
    <property type="entry name" value="Znf_C2H2_sf"/>
</dbReference>
<dbReference type="Gene3D" id="3.30.160.60">
    <property type="entry name" value="Classic Zinc Finger"/>
    <property type="match status" value="2"/>
</dbReference>
<dbReference type="GO" id="GO:0005634">
    <property type="term" value="C:nucleus"/>
    <property type="evidence" value="ECO:0007669"/>
    <property type="project" value="UniProtKB-SubCell"/>
</dbReference>
<dbReference type="PROSITE" id="PS00028">
    <property type="entry name" value="ZINC_FINGER_C2H2_1"/>
    <property type="match status" value="1"/>
</dbReference>
<feature type="compositionally biased region" description="Polar residues" evidence="8">
    <location>
        <begin position="83"/>
        <end position="97"/>
    </location>
</feature>
<dbReference type="PANTHER" id="PTHR40626">
    <property type="entry name" value="MIP31509P"/>
    <property type="match status" value="1"/>
</dbReference>
<sequence>MTSSASMLRCDFCSETFKRKEPLERHARRHSGAKPFKCKSCSKAFSRNSRDVLMRHSNMHASDPSETSTTRGRPRKAPARKACSSSKLRCSQHTSCGSPKANSAASAHLSNSQDGGGINSPSDGPETQAISSIDITLSDQQLSSLEPTQPSADQGDFFSTSGIEALQSGLQEVLATEAFPVPESNTSIPLLSHDLTLSTGSEICSDSTNRTGTEQSHTSPSWVSSLLFPDDNAYSWRLDETGPISILDLLGPSTALNIEDMGGQPQGFEGQTFSITKTTDISSWGQGADNGKSCLPAQMTNGYDFMPHPLPEDDHAISAEDFGHVNQINKNSYDKIVKFSKQKQQSEGGPFPDFKRFHIFIQLYYEYFDGQFPCIHPSTLNRGNEAWILLLAVAAVGSQYSSMSHADQYAARLQELLNLAVTADRPELKRKPSLPFVQSTLLSHVFELFSGSRDMMIKGQLERRSLNTLCQLLARSPYEAQVAPNSDDEQSWEDWVVGESLIRLVYCVYKLECFQLILMNLDPMFQPHHMVDRFPCTENPWNCRDVDSWQVFSGIYQVKGPSLLADLSNGQLGTFAREMHILTFYAEERSIHDRFSSPFWKSFMEASPIHLPRGSAMTMDSQSMVKSVLVGSTGFINKSLETLSAVHSSQPDFDGHYTSVMCYHILLILRHVSLRMLYAFSGWQATQDQIDEAKEYLRAWMRENPSAARRCLWHAVRAFRILRNKQHFACDDSFSLLLAALFMWAFDLLMPSSSYGAVSQEDSQTVHKRPTRIDLLRDADEVKSWVEEGSHRTHITGIEYFCPQLRGRG</sequence>
<accession>A0A9Q9RZ54</accession>
<keyword evidence="6" id="KW-0539">Nucleus</keyword>
<organism evidence="10 11">
    <name type="scientific">Fusarium fujikuroi</name>
    <name type="common">Bakanae and foot rot disease fungus</name>
    <name type="synonym">Gibberella fujikuroi</name>
    <dbReference type="NCBI Taxonomy" id="5127"/>
    <lineage>
        <taxon>Eukaryota</taxon>
        <taxon>Fungi</taxon>
        <taxon>Dikarya</taxon>
        <taxon>Ascomycota</taxon>
        <taxon>Pezizomycotina</taxon>
        <taxon>Sordariomycetes</taxon>
        <taxon>Hypocreomycetidae</taxon>
        <taxon>Hypocreales</taxon>
        <taxon>Nectriaceae</taxon>
        <taxon>Fusarium</taxon>
        <taxon>Fusarium fujikuroi species complex</taxon>
    </lineage>
</organism>
<dbReference type="GO" id="GO:0000978">
    <property type="term" value="F:RNA polymerase II cis-regulatory region sequence-specific DNA binding"/>
    <property type="evidence" value="ECO:0007669"/>
    <property type="project" value="InterPro"/>
</dbReference>
<dbReference type="GO" id="GO:0006351">
    <property type="term" value="P:DNA-templated transcription"/>
    <property type="evidence" value="ECO:0007669"/>
    <property type="project" value="InterPro"/>
</dbReference>
<dbReference type="EMBL" id="CABFJX010000385">
    <property type="protein sequence ID" value="VTT76748.1"/>
    <property type="molecule type" value="Genomic_DNA"/>
</dbReference>
<protein>
    <recommendedName>
        <fullName evidence="9">C2H2-type domain-containing protein</fullName>
    </recommendedName>
</protein>
<name>A0A9Q9RZ54_FUSFU</name>
<dbReference type="AlphaFoldDB" id="A0A9Q9RZ54"/>
<dbReference type="Pfam" id="PF04082">
    <property type="entry name" value="Fungal_trans"/>
    <property type="match status" value="1"/>
</dbReference>
<feature type="domain" description="C2H2-type" evidence="9">
    <location>
        <begin position="8"/>
        <end position="35"/>
    </location>
</feature>
<dbReference type="InterPro" id="IPR051059">
    <property type="entry name" value="VerF-like"/>
</dbReference>
<evidence type="ECO:0000256" key="4">
    <source>
        <dbReference type="ARBA" id="ARBA00022771"/>
    </source>
</evidence>
<proteinExistence type="predicted"/>
<evidence type="ECO:0000256" key="3">
    <source>
        <dbReference type="ARBA" id="ARBA00022737"/>
    </source>
</evidence>
<evidence type="ECO:0000256" key="7">
    <source>
        <dbReference type="PROSITE-ProRule" id="PRU00042"/>
    </source>
</evidence>
<evidence type="ECO:0000313" key="10">
    <source>
        <dbReference type="EMBL" id="VTT76748.1"/>
    </source>
</evidence>